<evidence type="ECO:0000259" key="9">
    <source>
        <dbReference type="Pfam" id="PF01431"/>
    </source>
</evidence>
<dbReference type="PANTHER" id="PTHR11733:SF241">
    <property type="entry name" value="GH26575P-RELATED"/>
    <property type="match status" value="1"/>
</dbReference>
<keyword evidence="8" id="KW-0732">Signal</keyword>
<dbReference type="SUPFAM" id="SSF55486">
    <property type="entry name" value="Metalloproteases ('zincins'), catalytic domain"/>
    <property type="match status" value="1"/>
</dbReference>
<keyword evidence="3" id="KW-0645">Protease</keyword>
<evidence type="ECO:0000256" key="3">
    <source>
        <dbReference type="ARBA" id="ARBA00022670"/>
    </source>
</evidence>
<dbReference type="Pfam" id="PF05649">
    <property type="entry name" value="Peptidase_M13_N"/>
    <property type="match status" value="1"/>
</dbReference>
<feature type="chain" id="PRO_5039904483" description="Endothelin-converting enzyme 1" evidence="8">
    <location>
        <begin position="22"/>
        <end position="685"/>
    </location>
</feature>
<evidence type="ECO:0000256" key="1">
    <source>
        <dbReference type="ARBA" id="ARBA00001947"/>
    </source>
</evidence>
<dbReference type="InterPro" id="IPR008753">
    <property type="entry name" value="Peptidase_M13_N"/>
</dbReference>
<dbReference type="InterPro" id="IPR042089">
    <property type="entry name" value="Peptidase_M13_dom_2"/>
</dbReference>
<keyword evidence="6" id="KW-0862">Zinc</keyword>
<dbReference type="Pfam" id="PF01431">
    <property type="entry name" value="Peptidase_M13"/>
    <property type="match status" value="1"/>
</dbReference>
<keyword evidence="4" id="KW-0479">Metal-binding</keyword>
<dbReference type="PROSITE" id="PS51885">
    <property type="entry name" value="NEPRILYSIN"/>
    <property type="match status" value="1"/>
</dbReference>
<evidence type="ECO:0000256" key="4">
    <source>
        <dbReference type="ARBA" id="ARBA00022723"/>
    </source>
</evidence>
<proteinExistence type="inferred from homology"/>
<accession>A0A9J6FZB2</accession>
<dbReference type="Gene3D" id="3.40.390.10">
    <property type="entry name" value="Collagenase (Catalytic Domain)"/>
    <property type="match status" value="1"/>
</dbReference>
<keyword evidence="7" id="KW-0482">Metalloprotease</keyword>
<comment type="caution">
    <text evidence="11">The sequence shown here is derived from an EMBL/GenBank/DDBJ whole genome shotgun (WGS) entry which is preliminary data.</text>
</comment>
<gene>
    <name evidence="11" type="ORF">HPB48_002712</name>
</gene>
<evidence type="ECO:0000256" key="2">
    <source>
        <dbReference type="ARBA" id="ARBA00007357"/>
    </source>
</evidence>
<comment type="cofactor">
    <cofactor evidence="1">
        <name>Zn(2+)</name>
        <dbReference type="ChEBI" id="CHEBI:29105"/>
    </cofactor>
</comment>
<keyword evidence="5" id="KW-0378">Hydrolase</keyword>
<evidence type="ECO:0000256" key="5">
    <source>
        <dbReference type="ARBA" id="ARBA00022801"/>
    </source>
</evidence>
<dbReference type="InterPro" id="IPR024079">
    <property type="entry name" value="MetalloPept_cat_dom_sf"/>
</dbReference>
<dbReference type="AlphaFoldDB" id="A0A9J6FZB2"/>
<dbReference type="VEuPathDB" id="VectorBase:HLOH_061135"/>
<dbReference type="CDD" id="cd08662">
    <property type="entry name" value="M13"/>
    <property type="match status" value="1"/>
</dbReference>
<dbReference type="EMBL" id="JABSTR010000004">
    <property type="protein sequence ID" value="KAH9368079.1"/>
    <property type="molecule type" value="Genomic_DNA"/>
</dbReference>
<dbReference type="Proteomes" id="UP000821853">
    <property type="component" value="Chromosome 2"/>
</dbReference>
<feature type="domain" description="Peptidase M13 C-terminal" evidence="9">
    <location>
        <begin position="491"/>
        <end position="681"/>
    </location>
</feature>
<dbReference type="GO" id="GO:0004222">
    <property type="term" value="F:metalloendopeptidase activity"/>
    <property type="evidence" value="ECO:0007669"/>
    <property type="project" value="InterPro"/>
</dbReference>
<evidence type="ECO:0000313" key="12">
    <source>
        <dbReference type="Proteomes" id="UP000821853"/>
    </source>
</evidence>
<dbReference type="GO" id="GO:0005886">
    <property type="term" value="C:plasma membrane"/>
    <property type="evidence" value="ECO:0007669"/>
    <property type="project" value="TreeGrafter"/>
</dbReference>
<dbReference type="InterPro" id="IPR000718">
    <property type="entry name" value="Peptidase_M13"/>
</dbReference>
<dbReference type="PRINTS" id="PR00786">
    <property type="entry name" value="NEPRILYSIN"/>
</dbReference>
<dbReference type="Gene3D" id="1.10.1380.10">
    <property type="entry name" value="Neutral endopeptidase , domain2"/>
    <property type="match status" value="1"/>
</dbReference>
<name>A0A9J6FZB2_HAELO</name>
<dbReference type="GO" id="GO:0046872">
    <property type="term" value="F:metal ion binding"/>
    <property type="evidence" value="ECO:0007669"/>
    <property type="project" value="UniProtKB-KW"/>
</dbReference>
<evidence type="ECO:0000256" key="7">
    <source>
        <dbReference type="ARBA" id="ARBA00023049"/>
    </source>
</evidence>
<evidence type="ECO:0008006" key="13">
    <source>
        <dbReference type="Google" id="ProtNLM"/>
    </source>
</evidence>
<evidence type="ECO:0000256" key="6">
    <source>
        <dbReference type="ARBA" id="ARBA00022833"/>
    </source>
</evidence>
<evidence type="ECO:0000259" key="10">
    <source>
        <dbReference type="Pfam" id="PF05649"/>
    </source>
</evidence>
<evidence type="ECO:0000313" key="11">
    <source>
        <dbReference type="EMBL" id="KAH9368079.1"/>
    </source>
</evidence>
<dbReference type="OrthoDB" id="6477792at2759"/>
<sequence>MPALNPIVVALLAIGYGIVKFVVDQAAISAYPWCDHPTHCYDYVEELSESLDPDVHPCDNFYEHVCGNWERRHPLMDSGQFELLTGRVQAFFFDVLDDPPDPSLPASVKRSILGYQSCLQVYEDRRDDMKVLFDVFKKFNFEWPSLSLPPNFDALDFLLGLPLDYGLATPFVLTPKPYLKTDRRYGLALTITLSGDSDTTFSIDSIRRCISASALSTSTQAVSWTSVAERITGVFRDLASSFVQLLTIRRLTQAYSTVFALANDTGDYATLEDWLRVINKHLPRDRQIDKDEAVLTFVSIGTLLREVLHFTKRSGHVDLALFGGWNIISHVYAGASYPLLECLYPGLAYLASALGCEELTNEVASYALGWLLSERLQLSHTIAATNRTWQAVRTATQENFGKLSWLDASTAAAAVKHTSELISVIAQPEHLNSLPELDNFYDYLPEFTPPFLQSWLMATQRRSDKYKRLLREDANVTVHREDITLPMTTPNAYYMPLYHIMAIPPAIMLSPFMSDKVSPVVNYGAMGKILGHELTHSFDPSFSNLTRTGEAATWYTSKSMANFLKRLQCVRMQLDKATGNILHAVLALSETFADTAGQEKAYLAFKTLSNQQGILGYSPEQLFFIAGCFPFCAPNPYHFQLESLYPARALRCNLPASNEKHFAQAFKCRPGTWFNTASRCEFHDT</sequence>
<feature type="signal peptide" evidence="8">
    <location>
        <begin position="1"/>
        <end position="21"/>
    </location>
</feature>
<dbReference type="GO" id="GO:0016485">
    <property type="term" value="P:protein processing"/>
    <property type="evidence" value="ECO:0007669"/>
    <property type="project" value="TreeGrafter"/>
</dbReference>
<organism evidence="11 12">
    <name type="scientific">Haemaphysalis longicornis</name>
    <name type="common">Bush tick</name>
    <dbReference type="NCBI Taxonomy" id="44386"/>
    <lineage>
        <taxon>Eukaryota</taxon>
        <taxon>Metazoa</taxon>
        <taxon>Ecdysozoa</taxon>
        <taxon>Arthropoda</taxon>
        <taxon>Chelicerata</taxon>
        <taxon>Arachnida</taxon>
        <taxon>Acari</taxon>
        <taxon>Parasitiformes</taxon>
        <taxon>Ixodida</taxon>
        <taxon>Ixodoidea</taxon>
        <taxon>Ixodidae</taxon>
        <taxon>Haemaphysalinae</taxon>
        <taxon>Haemaphysalis</taxon>
    </lineage>
</organism>
<keyword evidence="12" id="KW-1185">Reference proteome</keyword>
<feature type="domain" description="Peptidase M13 N-terminal" evidence="10">
    <location>
        <begin position="57"/>
        <end position="426"/>
    </location>
</feature>
<dbReference type="PANTHER" id="PTHR11733">
    <property type="entry name" value="ZINC METALLOPROTEASE FAMILY M13 NEPRILYSIN-RELATED"/>
    <property type="match status" value="1"/>
</dbReference>
<dbReference type="InterPro" id="IPR018497">
    <property type="entry name" value="Peptidase_M13_C"/>
</dbReference>
<protein>
    <recommendedName>
        <fullName evidence="13">Endothelin-converting enzyme 1</fullName>
    </recommendedName>
</protein>
<evidence type="ECO:0000256" key="8">
    <source>
        <dbReference type="SAM" id="SignalP"/>
    </source>
</evidence>
<dbReference type="OMA" id="WVNAINK"/>
<comment type="similarity">
    <text evidence="2">Belongs to the peptidase M13 family.</text>
</comment>
<reference evidence="11 12" key="1">
    <citation type="journal article" date="2020" name="Cell">
        <title>Large-Scale Comparative Analyses of Tick Genomes Elucidate Their Genetic Diversity and Vector Capacities.</title>
        <authorList>
            <consortium name="Tick Genome and Microbiome Consortium (TIGMIC)"/>
            <person name="Jia N."/>
            <person name="Wang J."/>
            <person name="Shi W."/>
            <person name="Du L."/>
            <person name="Sun Y."/>
            <person name="Zhan W."/>
            <person name="Jiang J.F."/>
            <person name="Wang Q."/>
            <person name="Zhang B."/>
            <person name="Ji P."/>
            <person name="Bell-Sakyi L."/>
            <person name="Cui X.M."/>
            <person name="Yuan T.T."/>
            <person name="Jiang B.G."/>
            <person name="Yang W.F."/>
            <person name="Lam T.T."/>
            <person name="Chang Q.C."/>
            <person name="Ding S.J."/>
            <person name="Wang X.J."/>
            <person name="Zhu J.G."/>
            <person name="Ruan X.D."/>
            <person name="Zhao L."/>
            <person name="Wei J.T."/>
            <person name="Ye R.Z."/>
            <person name="Que T.C."/>
            <person name="Du C.H."/>
            <person name="Zhou Y.H."/>
            <person name="Cheng J.X."/>
            <person name="Dai P.F."/>
            <person name="Guo W.B."/>
            <person name="Han X.H."/>
            <person name="Huang E.J."/>
            <person name="Li L.F."/>
            <person name="Wei W."/>
            <person name="Gao Y.C."/>
            <person name="Liu J.Z."/>
            <person name="Shao H.Z."/>
            <person name="Wang X."/>
            <person name="Wang C.C."/>
            <person name="Yang T.C."/>
            <person name="Huo Q.B."/>
            <person name="Li W."/>
            <person name="Chen H.Y."/>
            <person name="Chen S.E."/>
            <person name="Zhou L.G."/>
            <person name="Ni X.B."/>
            <person name="Tian J.H."/>
            <person name="Sheng Y."/>
            <person name="Liu T."/>
            <person name="Pan Y.S."/>
            <person name="Xia L.Y."/>
            <person name="Li J."/>
            <person name="Zhao F."/>
            <person name="Cao W.C."/>
        </authorList>
    </citation>
    <scope>NUCLEOTIDE SEQUENCE [LARGE SCALE GENOMIC DNA]</scope>
    <source>
        <strain evidence="11">HaeL-2018</strain>
    </source>
</reference>